<keyword evidence="6" id="KW-1185">Reference proteome</keyword>
<keyword evidence="2" id="KW-0732">Signal</keyword>
<dbReference type="InterPro" id="IPR021759">
    <property type="entry name" value="WxLIP_HBD"/>
</dbReference>
<dbReference type="RefSeq" id="WP_029778875.1">
    <property type="nucleotide sequence ID" value="NZ_AYGX02000102.1"/>
</dbReference>
<dbReference type="Pfam" id="PF11797">
    <property type="entry name" value="WxLIP_HBD"/>
    <property type="match status" value="1"/>
</dbReference>
<dbReference type="EMBL" id="AYGX02000102">
    <property type="protein sequence ID" value="KRO26870.1"/>
    <property type="molecule type" value="Genomic_DNA"/>
</dbReference>
<feature type="chain" id="PRO_5006421154" evidence="2">
    <location>
        <begin position="30"/>
        <end position="361"/>
    </location>
</feature>
<accession>A0A0R2NMB1</accession>
<organism evidence="5 6">
    <name type="scientific">Lactiplantibacillus fabifermentans DSM 21115</name>
    <dbReference type="NCBI Taxonomy" id="1413187"/>
    <lineage>
        <taxon>Bacteria</taxon>
        <taxon>Bacillati</taxon>
        <taxon>Bacillota</taxon>
        <taxon>Bacilli</taxon>
        <taxon>Lactobacillales</taxon>
        <taxon>Lactobacillaceae</taxon>
        <taxon>Lactiplantibacillus</taxon>
    </lineage>
</organism>
<evidence type="ECO:0000256" key="2">
    <source>
        <dbReference type="SAM" id="SignalP"/>
    </source>
</evidence>
<proteinExistence type="predicted"/>
<gene>
    <name evidence="5" type="ORF">DY78_GL000555</name>
</gene>
<evidence type="ECO:0000313" key="5">
    <source>
        <dbReference type="EMBL" id="KRO26870.1"/>
    </source>
</evidence>
<dbReference type="Pfam" id="PF06030">
    <property type="entry name" value="WxLIP_PGBD"/>
    <property type="match status" value="1"/>
</dbReference>
<keyword evidence="1" id="KW-1133">Transmembrane helix</keyword>
<feature type="transmembrane region" description="Helical" evidence="1">
    <location>
        <begin position="326"/>
        <end position="351"/>
    </location>
</feature>
<protein>
    <submittedName>
        <fullName evidence="5">Cell surface protein</fullName>
    </submittedName>
</protein>
<evidence type="ECO:0000259" key="3">
    <source>
        <dbReference type="Pfam" id="PF06030"/>
    </source>
</evidence>
<sequence>MRFFTATWQKILLVGALVMGLQLVQPALAAKNSSSSNSSSVAQSGSIGFSVSAKIPDNQIHKKNSYFDLKMTKGKSQVLKTVIYNTTNRDIKVQTAIHTAYTNTNGVIDYVTPAKTYDSSLLYKMSDITKLQGAKTVTVPANGSKVVSAQVTMPNKNFNGVILGGWYFRRADDKVTGTVKGSMNIKNQYSYVIGLKYTEGTVPSPKLTLEKVTAGMENYHRGIFPYLRNTSATIISNLTMNTTVTSKNSGKVVKKEKKQNVQIAPNSFFKYPLLTGSTKLQAGKYHLHMVVKNSEHRWVFDKDFTISEATANEYNKKSVDNAGINIIWFIVFGALGMLILVLLILWLFFFLKKRRQNKDKD</sequence>
<keyword evidence="1" id="KW-0812">Transmembrane</keyword>
<comment type="caution">
    <text evidence="5">The sequence shown here is derived from an EMBL/GenBank/DDBJ whole genome shotgun (WGS) entry which is preliminary data.</text>
</comment>
<evidence type="ECO:0000313" key="6">
    <source>
        <dbReference type="Proteomes" id="UP000050920"/>
    </source>
</evidence>
<evidence type="ECO:0000256" key="1">
    <source>
        <dbReference type="SAM" id="Phobius"/>
    </source>
</evidence>
<dbReference type="InterPro" id="IPR010317">
    <property type="entry name" value="WxLIP_PGBD"/>
</dbReference>
<feature type="signal peptide" evidence="2">
    <location>
        <begin position="1"/>
        <end position="29"/>
    </location>
</feature>
<reference evidence="5 6" key="1">
    <citation type="journal article" date="2015" name="Genome Announc.">
        <title>Expanding the biotechnology potential of lactobacilli through comparative genomics of 213 strains and associated genera.</title>
        <authorList>
            <person name="Sun Z."/>
            <person name="Harris H.M."/>
            <person name="McCann A."/>
            <person name="Guo C."/>
            <person name="Argimon S."/>
            <person name="Zhang W."/>
            <person name="Yang X."/>
            <person name="Jeffery I.B."/>
            <person name="Cooney J.C."/>
            <person name="Kagawa T.F."/>
            <person name="Liu W."/>
            <person name="Song Y."/>
            <person name="Salvetti E."/>
            <person name="Wrobel A."/>
            <person name="Rasinkangas P."/>
            <person name="Parkhill J."/>
            <person name="Rea M.C."/>
            <person name="O'Sullivan O."/>
            <person name="Ritari J."/>
            <person name="Douillard F.P."/>
            <person name="Paul Ross R."/>
            <person name="Yang R."/>
            <person name="Briner A.E."/>
            <person name="Felis G.E."/>
            <person name="de Vos W.M."/>
            <person name="Barrangou R."/>
            <person name="Klaenhammer T.R."/>
            <person name="Caufield P.W."/>
            <person name="Cui Y."/>
            <person name="Zhang H."/>
            <person name="O'Toole P.W."/>
        </authorList>
    </citation>
    <scope>NUCLEOTIDE SEQUENCE [LARGE SCALE GENOMIC DNA]</scope>
    <source>
        <strain evidence="5 6">DSM 21115</strain>
    </source>
</reference>
<dbReference type="AlphaFoldDB" id="A0A0R2NMB1"/>
<name>A0A0R2NMB1_9LACO</name>
<keyword evidence="1" id="KW-0472">Membrane</keyword>
<feature type="domain" description="WxL Interacting Protein peptidoglycan binding" evidence="3">
    <location>
        <begin position="49"/>
        <end position="169"/>
    </location>
</feature>
<dbReference type="Proteomes" id="UP000050920">
    <property type="component" value="Unassembled WGS sequence"/>
</dbReference>
<evidence type="ECO:0000259" key="4">
    <source>
        <dbReference type="Pfam" id="PF11797"/>
    </source>
</evidence>
<feature type="domain" description="WxL Interacting Protein host binding" evidence="4">
    <location>
        <begin position="182"/>
        <end position="316"/>
    </location>
</feature>